<accession>A0A4Y2MKL7</accession>
<feature type="region of interest" description="Disordered" evidence="1">
    <location>
        <begin position="459"/>
        <end position="482"/>
    </location>
</feature>
<keyword evidence="3" id="KW-1185">Reference proteome</keyword>
<evidence type="ECO:0000313" key="2">
    <source>
        <dbReference type="EMBL" id="GBN27032.1"/>
    </source>
</evidence>
<dbReference type="Proteomes" id="UP000499080">
    <property type="component" value="Unassembled WGS sequence"/>
</dbReference>
<feature type="compositionally biased region" description="Polar residues" evidence="1">
    <location>
        <begin position="460"/>
        <end position="480"/>
    </location>
</feature>
<dbReference type="OrthoDB" id="10533068at2759"/>
<evidence type="ECO:0000256" key="1">
    <source>
        <dbReference type="SAM" id="MobiDB-lite"/>
    </source>
</evidence>
<evidence type="ECO:0000313" key="3">
    <source>
        <dbReference type="Proteomes" id="UP000499080"/>
    </source>
</evidence>
<dbReference type="EMBL" id="BGPR01007458">
    <property type="protein sequence ID" value="GBN27032.1"/>
    <property type="molecule type" value="Genomic_DNA"/>
</dbReference>
<proteinExistence type="predicted"/>
<organism evidence="2 3">
    <name type="scientific">Araneus ventricosus</name>
    <name type="common">Orbweaver spider</name>
    <name type="synonym">Epeira ventricosa</name>
    <dbReference type="NCBI Taxonomy" id="182803"/>
    <lineage>
        <taxon>Eukaryota</taxon>
        <taxon>Metazoa</taxon>
        <taxon>Ecdysozoa</taxon>
        <taxon>Arthropoda</taxon>
        <taxon>Chelicerata</taxon>
        <taxon>Arachnida</taxon>
        <taxon>Araneae</taxon>
        <taxon>Araneomorphae</taxon>
        <taxon>Entelegynae</taxon>
        <taxon>Araneoidea</taxon>
        <taxon>Araneidae</taxon>
        <taxon>Araneus</taxon>
    </lineage>
</organism>
<reference evidence="2 3" key="1">
    <citation type="journal article" date="2019" name="Sci. Rep.">
        <title>Orb-weaving spider Araneus ventricosus genome elucidates the spidroin gene catalogue.</title>
        <authorList>
            <person name="Kono N."/>
            <person name="Nakamura H."/>
            <person name="Ohtoshi R."/>
            <person name="Moran D.A.P."/>
            <person name="Shinohara A."/>
            <person name="Yoshida Y."/>
            <person name="Fujiwara M."/>
            <person name="Mori M."/>
            <person name="Tomita M."/>
            <person name="Arakawa K."/>
        </authorList>
    </citation>
    <scope>NUCLEOTIDE SEQUENCE [LARGE SCALE GENOMIC DNA]</scope>
</reference>
<dbReference type="AlphaFoldDB" id="A0A4Y2MKL7"/>
<sequence>MPCSCGNTTCPCGIPCYCSEESCKCHACSLALHRFCKICNKPLITDTQTDKDTCSCFVGESTALILENRDNPQCRMGNIPMPVGYFVCGELMVNMMIPVLRFPQRPICLMPPKPSIQANSRKILPSFISDEGVVTSLRPGEDSGIPSTAELQQLLDESSGQSSYHASSCICSTGAQNTEISCKETCPPLVLQSTDERKTANIVQDTKSEMEGRTIVQELSSIGSGNISYPVRLPNPTFCIAGSPDSTLKVGIPSCVAGPVHTIQTMTTFDEKCRQQAPSLNFESNDLAQADNVTTLQMNEKPLDPTKITEQSNLEINGERVEFEASLAIGTGNKFVFPVSGNSNATTLIQSSNEISETYLIHDKKLDTVSTEISFSGVQEPSGVQSQPVSAISTSAFRKNDCLQACPVDCSVAKAISTGEEWQNINYWSSRQIPSTTQSIPEYFAAPNTTSKLQPLFNKRSAQSSEENEYPQSGNSSSVLVNGKRNEEIDSIPLYIDTSTTQKMEKLLKSSKHSSVSSATLADVASLMQNSDANNFSNCIYL</sequence>
<comment type="caution">
    <text evidence="2">The sequence shown here is derived from an EMBL/GenBank/DDBJ whole genome shotgun (WGS) entry which is preliminary data.</text>
</comment>
<protein>
    <submittedName>
        <fullName evidence="2">Uncharacterized protein</fullName>
    </submittedName>
</protein>
<name>A0A4Y2MKL7_ARAVE</name>
<gene>
    <name evidence="2" type="ORF">AVEN_155481_1</name>
</gene>